<sequence length="351" mass="40123">MPAPKKRKKRSGIILADSDDESKHGTSELKHKSHKPTIYTSYNINNSSIEDDEFDEDGEGPVIVDEHIGISSNAAIVTTFNRNTKDHVGGLSNKMIIDDISTKGLALNTRDVEETVRANEDDDLSPPRRDDPELSPPVMEDEINISTSRGLALNTRDVEETVRANEDDDLSPPRRDDPELSPPVMEDEINTSVVYRDKRGKKIDAKEWAKLQPKKWEKTERPTRQIPEWGKGLVQMESAKERAAKEAIIASQPFARNDIDEDFDKELKDTIRWDDPILMFDTEKRKKTIEQKSDGKPKCRFHAPPNRFNIPPGYRWDGVIRGNGYEERRFREIALMKARNEEAYIENVADN</sequence>
<organism evidence="3 4">
    <name type="scientific">Babesia microti (strain RI)</name>
    <dbReference type="NCBI Taxonomy" id="1133968"/>
    <lineage>
        <taxon>Eukaryota</taxon>
        <taxon>Sar</taxon>
        <taxon>Alveolata</taxon>
        <taxon>Apicomplexa</taxon>
        <taxon>Aconoidasida</taxon>
        <taxon>Piroplasmida</taxon>
        <taxon>Babesiidae</taxon>
        <taxon>Babesia</taxon>
    </lineage>
</organism>
<accession>A0A1R4ABC8</accession>
<comment type="similarity">
    <text evidence="1">Belongs to the CWC26 family.</text>
</comment>
<dbReference type="GeneID" id="24424750"/>
<dbReference type="InterPro" id="IPR018609">
    <property type="entry name" value="Bud13"/>
</dbReference>
<name>A0A1R4ABC8_BABMR</name>
<evidence type="ECO:0000256" key="1">
    <source>
        <dbReference type="ARBA" id="ARBA00011069"/>
    </source>
</evidence>
<dbReference type="RefSeq" id="XP_021338437.1">
    <property type="nucleotide sequence ID" value="XM_021481848.1"/>
</dbReference>
<evidence type="ECO:0000313" key="3">
    <source>
        <dbReference type="EMBL" id="SJK86255.1"/>
    </source>
</evidence>
<dbReference type="AlphaFoldDB" id="A0A1R4ABC8"/>
<dbReference type="Proteomes" id="UP000002899">
    <property type="component" value="Chromosome III"/>
</dbReference>
<feature type="region of interest" description="Disordered" evidence="2">
    <location>
        <begin position="1"/>
        <end position="34"/>
    </location>
</feature>
<reference evidence="3 4" key="3">
    <citation type="journal article" date="2016" name="Sci. Rep.">
        <title>Genome-wide diversity and gene expression profiling of Babesia microti isolates identify polymorphic genes that mediate host-pathogen interactions.</title>
        <authorList>
            <person name="Silva J.C."/>
            <person name="Cornillot E."/>
            <person name="McCracken C."/>
            <person name="Usmani-Brown S."/>
            <person name="Dwivedi A."/>
            <person name="Ifeonu O.O."/>
            <person name="Crabtree J."/>
            <person name="Gotia H.T."/>
            <person name="Virji A.Z."/>
            <person name="Reynes C."/>
            <person name="Colinge J."/>
            <person name="Kumar V."/>
            <person name="Lawres L."/>
            <person name="Pazzi J.E."/>
            <person name="Pablo J.V."/>
            <person name="Hung C."/>
            <person name="Brancato J."/>
            <person name="Kumari P."/>
            <person name="Orvis J."/>
            <person name="Tretina K."/>
            <person name="Chibucos M."/>
            <person name="Ott S."/>
            <person name="Sadzewicz L."/>
            <person name="Sengamalay N."/>
            <person name="Shetty A.C."/>
            <person name="Su Q."/>
            <person name="Tallon L."/>
            <person name="Fraser C.M."/>
            <person name="Frutos R."/>
            <person name="Molina D.M."/>
            <person name="Krause P.J."/>
            <person name="Ben Mamoun C."/>
        </authorList>
    </citation>
    <scope>NUCLEOTIDE SEQUENCE [LARGE SCALE GENOMIC DNA]</scope>
    <source>
        <strain evidence="3 4">RI</strain>
    </source>
</reference>
<dbReference type="PANTHER" id="PTHR31809">
    <property type="entry name" value="BUD13 HOMOLOG"/>
    <property type="match status" value="1"/>
</dbReference>
<dbReference type="EMBL" id="LN871598">
    <property type="protein sequence ID" value="SJK86255.1"/>
    <property type="molecule type" value="Genomic_DNA"/>
</dbReference>
<dbReference type="GO" id="GO:0000398">
    <property type="term" value="P:mRNA splicing, via spliceosome"/>
    <property type="evidence" value="ECO:0007669"/>
    <property type="project" value="TreeGrafter"/>
</dbReference>
<dbReference type="InterPro" id="IPR051112">
    <property type="entry name" value="CWC26_splicing_factor"/>
</dbReference>
<evidence type="ECO:0000313" key="4">
    <source>
        <dbReference type="Proteomes" id="UP000002899"/>
    </source>
</evidence>
<feature type="compositionally biased region" description="Basic and acidic residues" evidence="2">
    <location>
        <begin position="156"/>
        <end position="178"/>
    </location>
</feature>
<dbReference type="KEGG" id="bmic:BMR1_03g00575"/>
<feature type="compositionally biased region" description="Basic residues" evidence="2">
    <location>
        <begin position="1"/>
        <end position="11"/>
    </location>
</feature>
<feature type="compositionally biased region" description="Basic and acidic residues" evidence="2">
    <location>
        <begin position="21"/>
        <end position="30"/>
    </location>
</feature>
<dbReference type="GO" id="GO:0003723">
    <property type="term" value="F:RNA binding"/>
    <property type="evidence" value="ECO:0007669"/>
    <property type="project" value="TreeGrafter"/>
</dbReference>
<keyword evidence="4" id="KW-1185">Reference proteome</keyword>
<feature type="region of interest" description="Disordered" evidence="2">
    <location>
        <begin position="111"/>
        <end position="184"/>
    </location>
</feature>
<dbReference type="OrthoDB" id="6022at2759"/>
<dbReference type="GO" id="GO:0070274">
    <property type="term" value="C:RES complex"/>
    <property type="evidence" value="ECO:0007669"/>
    <property type="project" value="TreeGrafter"/>
</dbReference>
<protein>
    <submittedName>
        <fullName evidence="3">Pre-mRNA-splicing factor CWC26</fullName>
    </submittedName>
</protein>
<reference evidence="3 4" key="2">
    <citation type="journal article" date="2013" name="PLoS ONE">
        <title>Whole genome mapping and re-organization of the nuclear and mitochondrial genomes of Babesia microti isolates.</title>
        <authorList>
            <person name="Cornillot E."/>
            <person name="Dassouli A."/>
            <person name="Garg A."/>
            <person name="Pachikara N."/>
            <person name="Randazzo S."/>
            <person name="Depoix D."/>
            <person name="Carcy B."/>
            <person name="Delbecq S."/>
            <person name="Frutos R."/>
            <person name="Silva J.C."/>
            <person name="Sutton R."/>
            <person name="Krause P.J."/>
            <person name="Mamoun C.B."/>
        </authorList>
    </citation>
    <scope>NUCLEOTIDE SEQUENCE [LARGE SCALE GENOMIC DNA]</scope>
    <source>
        <strain evidence="3 4">RI</strain>
    </source>
</reference>
<proteinExistence type="inferred from homology"/>
<reference evidence="3 4" key="1">
    <citation type="journal article" date="2012" name="Nucleic Acids Res.">
        <title>Sequencing of the smallest Apicomplexan genome from the human pathogen Babesia microti.</title>
        <authorList>
            <person name="Cornillot E."/>
            <person name="Hadj-Kaddour K."/>
            <person name="Dassouli A."/>
            <person name="Noel B."/>
            <person name="Ranwez V."/>
            <person name="Vacherie B."/>
            <person name="Augagneur Y."/>
            <person name="Bres V."/>
            <person name="Duclos A."/>
            <person name="Randazzo S."/>
            <person name="Carcy B."/>
            <person name="Debierre-Grockiego F."/>
            <person name="Delbecq S."/>
            <person name="Moubri-Menage K."/>
            <person name="Shams-Eldin H."/>
            <person name="Usmani-Brown S."/>
            <person name="Bringaud F."/>
            <person name="Wincker P."/>
            <person name="Vivares C.P."/>
            <person name="Schwarz R.T."/>
            <person name="Schetters T.P."/>
            <person name="Krause P.J."/>
            <person name="Gorenflot A."/>
            <person name="Berry V."/>
            <person name="Barbe V."/>
            <person name="Ben Mamoun C."/>
        </authorList>
    </citation>
    <scope>NUCLEOTIDE SEQUENCE [LARGE SCALE GENOMIC DNA]</scope>
    <source>
        <strain evidence="3 4">RI</strain>
    </source>
</reference>
<feature type="compositionally biased region" description="Basic and acidic residues" evidence="2">
    <location>
        <begin position="111"/>
        <end position="132"/>
    </location>
</feature>
<evidence type="ECO:0000256" key="2">
    <source>
        <dbReference type="SAM" id="MobiDB-lite"/>
    </source>
</evidence>
<dbReference type="PANTHER" id="PTHR31809:SF0">
    <property type="entry name" value="BUD13 HOMOLOG"/>
    <property type="match status" value="1"/>
</dbReference>
<dbReference type="Pfam" id="PF09736">
    <property type="entry name" value="Bud13"/>
    <property type="match status" value="1"/>
</dbReference>
<gene>
    <name evidence="3" type="ORF">BMR1_03g00575</name>
</gene>
<dbReference type="GO" id="GO:0005684">
    <property type="term" value="C:U2-type spliceosomal complex"/>
    <property type="evidence" value="ECO:0007669"/>
    <property type="project" value="TreeGrafter"/>
</dbReference>
<dbReference type="VEuPathDB" id="PiroplasmaDB:BMR1_03g00575"/>